<evidence type="ECO:0000313" key="2">
    <source>
        <dbReference type="EMBL" id="GLD70875.1"/>
    </source>
</evidence>
<keyword evidence="2" id="KW-0804">Transcription</keyword>
<sequence length="144" mass="16358">MLQEDVVKDVLTNRPPQSNLERVSRKMKEDREILRAISPPGQWCVCGHSRHTFVLESPPPPHRPAETPLCSFNIHLRPRLLQTHDGGVPPASQRLTGCWGEIETKFNQSIELINISKRFKTPPLTVFQGQAARDAERAKDILLH</sequence>
<dbReference type="Proteomes" id="UP001279410">
    <property type="component" value="Unassembled WGS sequence"/>
</dbReference>
<dbReference type="AlphaFoldDB" id="A0AAD3RK45"/>
<proteinExistence type="predicted"/>
<dbReference type="EMBL" id="BRZM01000458">
    <property type="protein sequence ID" value="GLD70875.1"/>
    <property type="molecule type" value="Genomic_DNA"/>
</dbReference>
<keyword evidence="2" id="KW-0240">DNA-directed RNA polymerase</keyword>
<protein>
    <submittedName>
        <fullName evidence="2">DNA-directed RNA polymerase II subunit RPB1-like protein</fullName>
    </submittedName>
</protein>
<accession>A0AAD3RK45</accession>
<organism evidence="2 3">
    <name type="scientific">Lates japonicus</name>
    <name type="common">Japanese lates</name>
    <dbReference type="NCBI Taxonomy" id="270547"/>
    <lineage>
        <taxon>Eukaryota</taxon>
        <taxon>Metazoa</taxon>
        <taxon>Chordata</taxon>
        <taxon>Craniata</taxon>
        <taxon>Vertebrata</taxon>
        <taxon>Euteleostomi</taxon>
        <taxon>Actinopterygii</taxon>
        <taxon>Neopterygii</taxon>
        <taxon>Teleostei</taxon>
        <taxon>Neoteleostei</taxon>
        <taxon>Acanthomorphata</taxon>
        <taxon>Carangaria</taxon>
        <taxon>Carangaria incertae sedis</taxon>
        <taxon>Centropomidae</taxon>
        <taxon>Lates</taxon>
    </lineage>
</organism>
<name>A0AAD3RK45_LATJO</name>
<reference evidence="2" key="1">
    <citation type="submission" date="2022-08" db="EMBL/GenBank/DDBJ databases">
        <title>Genome sequencing of akame (Lates japonicus).</title>
        <authorList>
            <person name="Hashiguchi Y."/>
            <person name="Takahashi H."/>
        </authorList>
    </citation>
    <scope>NUCLEOTIDE SEQUENCE</scope>
    <source>
        <strain evidence="2">Kochi</strain>
    </source>
</reference>
<feature type="region of interest" description="Disordered" evidence="1">
    <location>
        <begin position="1"/>
        <end position="21"/>
    </location>
</feature>
<keyword evidence="3" id="KW-1185">Reference proteome</keyword>
<evidence type="ECO:0000313" key="3">
    <source>
        <dbReference type="Proteomes" id="UP001279410"/>
    </source>
</evidence>
<gene>
    <name evidence="2" type="ORF">AKAME5_002219400</name>
</gene>
<dbReference type="GO" id="GO:0000428">
    <property type="term" value="C:DNA-directed RNA polymerase complex"/>
    <property type="evidence" value="ECO:0007669"/>
    <property type="project" value="UniProtKB-KW"/>
</dbReference>
<comment type="caution">
    <text evidence="2">The sequence shown here is derived from an EMBL/GenBank/DDBJ whole genome shotgun (WGS) entry which is preliminary data.</text>
</comment>
<evidence type="ECO:0000256" key="1">
    <source>
        <dbReference type="SAM" id="MobiDB-lite"/>
    </source>
</evidence>